<proteinExistence type="predicted"/>
<dbReference type="Proteomes" id="UP000249725">
    <property type="component" value="Unassembled WGS sequence"/>
</dbReference>
<dbReference type="GO" id="GO:0003700">
    <property type="term" value="F:DNA-binding transcription factor activity"/>
    <property type="evidence" value="ECO:0007669"/>
    <property type="project" value="InterPro"/>
</dbReference>
<dbReference type="RefSeq" id="WP_111515372.1">
    <property type="nucleotide sequence ID" value="NZ_QFYR01000003.1"/>
</dbReference>
<dbReference type="PANTHER" id="PTHR39168:SF1">
    <property type="entry name" value="TRANSCRIPTIONAL REGULATORY PROTEIN"/>
    <property type="match status" value="1"/>
</dbReference>
<dbReference type="InterPro" id="IPR001845">
    <property type="entry name" value="HTH_ArsR_DNA-bd_dom"/>
</dbReference>
<dbReference type="GO" id="GO:0046686">
    <property type="term" value="P:response to cadmium ion"/>
    <property type="evidence" value="ECO:0007669"/>
    <property type="project" value="TreeGrafter"/>
</dbReference>
<dbReference type="InterPro" id="IPR052543">
    <property type="entry name" value="HTH_Metal-responsive_Reg"/>
</dbReference>
<dbReference type="EMBL" id="QFYR01000003">
    <property type="protein sequence ID" value="RAK52048.1"/>
    <property type="molecule type" value="Genomic_DNA"/>
</dbReference>
<dbReference type="PANTHER" id="PTHR39168">
    <property type="entry name" value="TRANSCRIPTIONAL REGULATOR-RELATED"/>
    <property type="match status" value="1"/>
</dbReference>
<evidence type="ECO:0000259" key="1">
    <source>
        <dbReference type="PROSITE" id="PS50987"/>
    </source>
</evidence>
<protein>
    <submittedName>
        <fullName evidence="2">Transcriptional regulator</fullName>
    </submittedName>
</protein>
<dbReference type="GO" id="GO:0097063">
    <property type="term" value="F:cadmium ion sensor activity"/>
    <property type="evidence" value="ECO:0007669"/>
    <property type="project" value="TreeGrafter"/>
</dbReference>
<sequence length="230" mass="24444">MSSVARLAEIGALIGDPTRCAMLVALMDGRALTASELARAAGVTPPTASSHLAQLTQADLLSVIRQGRHRYHQIASAEVARMLEGLMAVASRTAAPQRVVATGPRDQSMRDLRTCYDHLAGRHAVAIADGMAARGQIVLSPDGGRLTEAGEALLRTLSIDVPAEPGLLVRPCLDWSERRFHLGGGLGAALQQAFLTRGWIRRSEGSRAVSLSPDGRRALADLFDLEALRA</sequence>
<evidence type="ECO:0000313" key="3">
    <source>
        <dbReference type="Proteomes" id="UP000249725"/>
    </source>
</evidence>
<dbReference type="GO" id="GO:0010288">
    <property type="term" value="P:response to lead ion"/>
    <property type="evidence" value="ECO:0007669"/>
    <property type="project" value="TreeGrafter"/>
</dbReference>
<reference evidence="3" key="1">
    <citation type="submission" date="2018-05" db="EMBL/GenBank/DDBJ databases">
        <authorList>
            <person name="Li X."/>
        </authorList>
    </citation>
    <scope>NUCLEOTIDE SEQUENCE [LARGE SCALE GENOMIC DNA]</scope>
    <source>
        <strain evidence="3">YIM 73061</strain>
    </source>
</reference>
<evidence type="ECO:0000313" key="2">
    <source>
        <dbReference type="EMBL" id="RAK52048.1"/>
    </source>
</evidence>
<dbReference type="GO" id="GO:0032791">
    <property type="term" value="F:lead ion binding"/>
    <property type="evidence" value="ECO:0007669"/>
    <property type="project" value="TreeGrafter"/>
</dbReference>
<dbReference type="Pfam" id="PF12840">
    <property type="entry name" value="HTH_20"/>
    <property type="match status" value="1"/>
</dbReference>
<comment type="caution">
    <text evidence="2">The sequence shown here is derived from an EMBL/GenBank/DDBJ whole genome shotgun (WGS) entry which is preliminary data.</text>
</comment>
<accession>A0A328AGS9</accession>
<keyword evidence="3" id="KW-1185">Reference proteome</keyword>
<dbReference type="SUPFAM" id="SSF46785">
    <property type="entry name" value="Winged helix' DNA-binding domain"/>
    <property type="match status" value="1"/>
</dbReference>
<dbReference type="Gene3D" id="1.10.10.10">
    <property type="entry name" value="Winged helix-like DNA-binding domain superfamily/Winged helix DNA-binding domain"/>
    <property type="match status" value="1"/>
</dbReference>
<feature type="domain" description="HTH arsR-type" evidence="1">
    <location>
        <begin position="1"/>
        <end position="94"/>
    </location>
</feature>
<gene>
    <name evidence="2" type="ORF">DJ018_12875</name>
</gene>
<dbReference type="PROSITE" id="PS50987">
    <property type="entry name" value="HTH_ARSR_2"/>
    <property type="match status" value="1"/>
</dbReference>
<dbReference type="InterPro" id="IPR011991">
    <property type="entry name" value="ArsR-like_HTH"/>
</dbReference>
<dbReference type="OrthoDB" id="9797716at2"/>
<organism evidence="2 3">
    <name type="scientific">Phenylobacterium deserti</name>
    <dbReference type="NCBI Taxonomy" id="1914756"/>
    <lineage>
        <taxon>Bacteria</taxon>
        <taxon>Pseudomonadati</taxon>
        <taxon>Pseudomonadota</taxon>
        <taxon>Alphaproteobacteria</taxon>
        <taxon>Caulobacterales</taxon>
        <taxon>Caulobacteraceae</taxon>
        <taxon>Phenylobacterium</taxon>
    </lineage>
</organism>
<dbReference type="NCBIfam" id="NF033788">
    <property type="entry name" value="HTH_metalloreg"/>
    <property type="match status" value="1"/>
</dbReference>
<name>A0A328AGS9_9CAUL</name>
<dbReference type="InterPro" id="IPR036388">
    <property type="entry name" value="WH-like_DNA-bd_sf"/>
</dbReference>
<dbReference type="SMART" id="SM00418">
    <property type="entry name" value="HTH_ARSR"/>
    <property type="match status" value="1"/>
</dbReference>
<dbReference type="InterPro" id="IPR036390">
    <property type="entry name" value="WH_DNA-bd_sf"/>
</dbReference>
<dbReference type="GO" id="GO:0003677">
    <property type="term" value="F:DNA binding"/>
    <property type="evidence" value="ECO:0007669"/>
    <property type="project" value="TreeGrafter"/>
</dbReference>
<dbReference type="AlphaFoldDB" id="A0A328AGS9"/>
<dbReference type="CDD" id="cd00090">
    <property type="entry name" value="HTH_ARSR"/>
    <property type="match status" value="1"/>
</dbReference>